<evidence type="ECO:0000313" key="1">
    <source>
        <dbReference type="Proteomes" id="UP000887565"/>
    </source>
</evidence>
<reference evidence="2" key="1">
    <citation type="submission" date="2022-11" db="UniProtKB">
        <authorList>
            <consortium name="WormBaseParasite"/>
        </authorList>
    </citation>
    <scope>IDENTIFICATION</scope>
</reference>
<proteinExistence type="predicted"/>
<dbReference type="WBParaSite" id="nRc.2.0.1.t21434-RA">
    <property type="protein sequence ID" value="nRc.2.0.1.t21434-RA"/>
    <property type="gene ID" value="nRc.2.0.1.g21434"/>
</dbReference>
<sequence>MSTGPGTLCISVARVTAESTPGDCSFGGHLAIENPTFIPMVSSKAVHDFLKRKSYVSLTELIGDDIRTAAGVAPPASSSEKSDHGGLWIKASINRDNYKVPLKSQASKE</sequence>
<organism evidence="1 2">
    <name type="scientific">Romanomermis culicivorax</name>
    <name type="common">Nematode worm</name>
    <dbReference type="NCBI Taxonomy" id="13658"/>
    <lineage>
        <taxon>Eukaryota</taxon>
        <taxon>Metazoa</taxon>
        <taxon>Ecdysozoa</taxon>
        <taxon>Nematoda</taxon>
        <taxon>Enoplea</taxon>
        <taxon>Dorylaimia</taxon>
        <taxon>Mermithida</taxon>
        <taxon>Mermithoidea</taxon>
        <taxon>Mermithidae</taxon>
        <taxon>Romanomermis</taxon>
    </lineage>
</organism>
<evidence type="ECO:0000313" key="2">
    <source>
        <dbReference type="WBParaSite" id="nRc.2.0.1.t21434-RA"/>
    </source>
</evidence>
<keyword evidence="1" id="KW-1185">Reference proteome</keyword>
<name>A0A915J6P0_ROMCU</name>
<accession>A0A915J6P0</accession>
<dbReference type="AlphaFoldDB" id="A0A915J6P0"/>
<protein>
    <submittedName>
        <fullName evidence="2">Uncharacterized protein</fullName>
    </submittedName>
</protein>
<dbReference type="Proteomes" id="UP000887565">
    <property type="component" value="Unplaced"/>
</dbReference>